<dbReference type="SUPFAM" id="SSF46689">
    <property type="entry name" value="Homeodomain-like"/>
    <property type="match status" value="1"/>
</dbReference>
<dbReference type="SMART" id="SM00342">
    <property type="entry name" value="HTH_ARAC"/>
    <property type="match status" value="1"/>
</dbReference>
<evidence type="ECO:0000256" key="2">
    <source>
        <dbReference type="ARBA" id="ARBA00023163"/>
    </source>
</evidence>
<accession>A0ABS3K2N8</accession>
<dbReference type="Pfam" id="PF12833">
    <property type="entry name" value="HTH_18"/>
    <property type="match status" value="1"/>
</dbReference>
<dbReference type="InterPro" id="IPR018060">
    <property type="entry name" value="HTH_AraC"/>
</dbReference>
<dbReference type="PROSITE" id="PS01124">
    <property type="entry name" value="HTH_ARAC_FAMILY_2"/>
    <property type="match status" value="1"/>
</dbReference>
<reference evidence="4 5" key="1">
    <citation type="submission" date="2020-10" db="EMBL/GenBank/DDBJ databases">
        <title>Genomic characterization of underground lake bacteria from Wind Cave National Park: Insight into the archetypical LuxI/LuxR and identification of LuxR solos.</title>
        <authorList>
            <person name="Wengert P.C."/>
            <person name="Savka M.A."/>
        </authorList>
    </citation>
    <scope>NUCLEOTIDE SEQUENCE [LARGE SCALE GENOMIC DNA]</scope>
    <source>
        <strain evidence="4 5">SD316</strain>
    </source>
</reference>
<sequence length="122" mass="14011">MASVAAMSVSVFHRWFKLVTGMSPLQYQKHIRLHEARRRMLTERAEAATVGFSVGYESTSQFSREDKRLFGHPPRKDASVAQALSKRHCRRSRLTNGGLYPARISRARARRLDRVLMHCEQG</sequence>
<keyword evidence="5" id="KW-1185">Reference proteome</keyword>
<dbReference type="InterPro" id="IPR009057">
    <property type="entry name" value="Homeodomain-like_sf"/>
</dbReference>
<keyword evidence="1" id="KW-0805">Transcription regulation</keyword>
<gene>
    <name evidence="4" type="ORF">IPV26_16050</name>
</gene>
<protein>
    <submittedName>
        <fullName evidence="4">Helix-turn-helix transcriptional regulator</fullName>
    </submittedName>
</protein>
<dbReference type="EMBL" id="JADIJS010000003">
    <property type="protein sequence ID" value="MBO1041182.1"/>
    <property type="molecule type" value="Genomic_DNA"/>
</dbReference>
<dbReference type="PANTHER" id="PTHR43436:SF1">
    <property type="entry name" value="TRANSCRIPTIONAL REGULATORY PROTEIN"/>
    <property type="match status" value="1"/>
</dbReference>
<evidence type="ECO:0000259" key="3">
    <source>
        <dbReference type="PROSITE" id="PS01124"/>
    </source>
</evidence>
<dbReference type="Gene3D" id="1.10.10.60">
    <property type="entry name" value="Homeodomain-like"/>
    <property type="match status" value="2"/>
</dbReference>
<name>A0ABS3K2N8_9HYPH</name>
<evidence type="ECO:0000313" key="4">
    <source>
        <dbReference type="EMBL" id="MBO1041182.1"/>
    </source>
</evidence>
<feature type="domain" description="HTH araC/xylS-type" evidence="3">
    <location>
        <begin position="1"/>
        <end position="80"/>
    </location>
</feature>
<dbReference type="Proteomes" id="UP000718278">
    <property type="component" value="Unassembled WGS sequence"/>
</dbReference>
<dbReference type="PANTHER" id="PTHR43436">
    <property type="entry name" value="ARAC-FAMILY TRANSCRIPTIONAL REGULATOR"/>
    <property type="match status" value="1"/>
</dbReference>
<organism evidence="4 5">
    <name type="scientific">Brucella pituitosa</name>
    <dbReference type="NCBI Taxonomy" id="571256"/>
    <lineage>
        <taxon>Bacteria</taxon>
        <taxon>Pseudomonadati</taxon>
        <taxon>Pseudomonadota</taxon>
        <taxon>Alphaproteobacteria</taxon>
        <taxon>Hyphomicrobiales</taxon>
        <taxon>Brucellaceae</taxon>
        <taxon>Brucella/Ochrobactrum group</taxon>
        <taxon>Brucella</taxon>
    </lineage>
</organism>
<keyword evidence="2" id="KW-0804">Transcription</keyword>
<comment type="caution">
    <text evidence="4">The sequence shown here is derived from an EMBL/GenBank/DDBJ whole genome shotgun (WGS) entry which is preliminary data.</text>
</comment>
<evidence type="ECO:0000313" key="5">
    <source>
        <dbReference type="Proteomes" id="UP000718278"/>
    </source>
</evidence>
<evidence type="ECO:0000256" key="1">
    <source>
        <dbReference type="ARBA" id="ARBA00023015"/>
    </source>
</evidence>
<proteinExistence type="predicted"/>